<evidence type="ECO:0000256" key="1">
    <source>
        <dbReference type="SAM" id="Coils"/>
    </source>
</evidence>
<evidence type="ECO:0000313" key="2">
    <source>
        <dbReference type="EMBL" id="RZU42101.1"/>
    </source>
</evidence>
<reference evidence="2 3" key="1">
    <citation type="submission" date="2019-02" db="EMBL/GenBank/DDBJ databases">
        <title>Genomic Encyclopedia of Archaeal and Bacterial Type Strains, Phase II (KMG-II): from individual species to whole genera.</title>
        <authorList>
            <person name="Goeker M."/>
        </authorList>
    </citation>
    <scope>NUCLEOTIDE SEQUENCE [LARGE SCALE GENOMIC DNA]</scope>
    <source>
        <strain evidence="2 3">DSM 18101</strain>
    </source>
</reference>
<organism evidence="2 3">
    <name type="scientific">Edaphobacter modestus</name>
    <dbReference type="NCBI Taxonomy" id="388466"/>
    <lineage>
        <taxon>Bacteria</taxon>
        <taxon>Pseudomonadati</taxon>
        <taxon>Acidobacteriota</taxon>
        <taxon>Terriglobia</taxon>
        <taxon>Terriglobales</taxon>
        <taxon>Acidobacteriaceae</taxon>
        <taxon>Edaphobacter</taxon>
    </lineage>
</organism>
<gene>
    <name evidence="2" type="ORF">BDD14_3647</name>
</gene>
<dbReference type="AlphaFoldDB" id="A0A4Q7YXZ3"/>
<protein>
    <submittedName>
        <fullName evidence="2">Uncharacterized protein</fullName>
    </submittedName>
</protein>
<proteinExistence type="predicted"/>
<evidence type="ECO:0000313" key="3">
    <source>
        <dbReference type="Proteomes" id="UP000292958"/>
    </source>
</evidence>
<feature type="coiled-coil region" evidence="1">
    <location>
        <begin position="84"/>
        <end position="111"/>
    </location>
</feature>
<accession>A0A4Q7YXZ3</accession>
<keyword evidence="1" id="KW-0175">Coiled coil</keyword>
<sequence length="244" mass="26720">MEAVEDESSLLTEFNCSTSRKELSVLKIAISAPSATLITSEMPSRFLGARRSSASLSNARHPRLSAPPLHHHRHLVHEAEASLHAEIQHNADTLSGALKDLRKQQDALKKDLDVLNYIVKNHKAPENASMEIGASNRDLADVAWKTAQATAAVSYMPYPEVQEYAEIYSNQNELKTADQQAIRDAILSIAPLGNSQKSDPDPTGGHAEATREKIEILEGQLSLVEGILKLLDGQYKKFLSSHPA</sequence>
<keyword evidence="3" id="KW-1185">Reference proteome</keyword>
<dbReference type="EMBL" id="SHKW01000001">
    <property type="protein sequence ID" value="RZU42101.1"/>
    <property type="molecule type" value="Genomic_DNA"/>
</dbReference>
<dbReference type="Proteomes" id="UP000292958">
    <property type="component" value="Unassembled WGS sequence"/>
</dbReference>
<name>A0A4Q7YXZ3_9BACT</name>
<comment type="caution">
    <text evidence="2">The sequence shown here is derived from an EMBL/GenBank/DDBJ whole genome shotgun (WGS) entry which is preliminary data.</text>
</comment>